<organism evidence="1 2">
    <name type="scientific">Staphylococcus phage 2638A</name>
    <dbReference type="NCBI Taxonomy" id="320836"/>
    <lineage>
        <taxon>Viruses</taxon>
        <taxon>Duplodnaviria</taxon>
        <taxon>Heunggongvirae</taxon>
        <taxon>Uroviricota</taxon>
        <taxon>Caudoviricetes</taxon>
        <taxon>Fibralongavirus</taxon>
        <taxon>Fibralongavirus fv2638A</taxon>
    </lineage>
</organism>
<proteinExistence type="predicted"/>
<reference evidence="1 2" key="1">
    <citation type="journal article" date="2005" name="Proc. Natl. Acad. Sci. U.S.A.">
        <title>The complete genomes and proteomes of 27 Staphylococcus aureus bacteriophages.</title>
        <authorList>
            <person name="Kwan T."/>
            <person name="Liu J."/>
            <person name="Dubow M."/>
            <person name="Gros P."/>
            <person name="Pelletier J."/>
        </authorList>
    </citation>
    <scope>NUCLEOTIDE SEQUENCE</scope>
</reference>
<dbReference type="RefSeq" id="YP_239819.1">
    <property type="nucleotide sequence ID" value="NC_007051.1"/>
</dbReference>
<sequence length="39" mass="4398">MTKVVAKVNAVLVNEFPINKLIHSSIIKIIEVVFIVFKC</sequence>
<dbReference type="EMBL" id="AY954954">
    <property type="protein sequence ID" value="AAX91044.1"/>
    <property type="molecule type" value="Genomic_DNA"/>
</dbReference>
<keyword evidence="2" id="KW-1185">Reference proteome</keyword>
<name>Q4ZD57_BP263</name>
<dbReference type="KEGG" id="vg:5132886"/>
<evidence type="ECO:0000313" key="1">
    <source>
        <dbReference type="EMBL" id="AAX91044.1"/>
    </source>
</evidence>
<dbReference type="GeneID" id="5132886"/>
<organismHost>
    <name type="scientific">Staphylococcus aureus</name>
    <dbReference type="NCBI Taxonomy" id="1280"/>
</organismHost>
<dbReference type="Proteomes" id="UP000000988">
    <property type="component" value="Segment"/>
</dbReference>
<evidence type="ECO:0000313" key="2">
    <source>
        <dbReference type="Proteomes" id="UP000000988"/>
    </source>
</evidence>
<protein>
    <submittedName>
        <fullName evidence="1">ORF150</fullName>
    </submittedName>
</protein>
<accession>Q4ZD57</accession>